<keyword evidence="2" id="KW-0539">Nucleus</keyword>
<feature type="compositionally biased region" description="Polar residues" evidence="5">
    <location>
        <begin position="222"/>
        <end position="240"/>
    </location>
</feature>
<dbReference type="InterPro" id="IPR009053">
    <property type="entry name" value="Prefoldin"/>
</dbReference>
<dbReference type="InterPro" id="IPR052255">
    <property type="entry name" value="RNA_pol_II_subunit5-mediator"/>
</dbReference>
<evidence type="ECO:0000313" key="7">
    <source>
        <dbReference type="RefSeq" id="XP_003745849.1"/>
    </source>
</evidence>
<dbReference type="GO" id="GO:0019212">
    <property type="term" value="F:phosphatase inhibitor activity"/>
    <property type="evidence" value="ECO:0007669"/>
    <property type="project" value="TreeGrafter"/>
</dbReference>
<evidence type="ECO:0000256" key="4">
    <source>
        <dbReference type="SAM" id="Coils"/>
    </source>
</evidence>
<keyword evidence="6" id="KW-1185">Reference proteome</keyword>
<dbReference type="CTD" id="37924"/>
<sequence length="307" mass="35490">MERLLAEQHRAIAAVEQSLQEFESIEENYKQLLERLENLPKKIRHDVTVPLNSVGFFRGELVHTNEITVLLSSEYLVQVSATKAAEIASRRIDECRQRQAKAREEIKHFEEWKNFTQRDIEEKTTAVDIKEDFDEVREAEWREEHAKRVREERTRERKAMRHAVDDASLLQRLEELEIQEELEKYGRKVENPPPTSDHRDALPIWESEDKGSSPPGDEDEPSTSGGPRSILKRTTSSGSLKSVRFDHHEDEEKPIDSDDNDEPDPESDEAEPDAFTGLIIERDVTGKVVQTVGGEPRKQSRFKASRR</sequence>
<evidence type="ECO:0000256" key="3">
    <source>
        <dbReference type="ARBA" id="ARBA00038295"/>
    </source>
</evidence>
<evidence type="ECO:0000256" key="1">
    <source>
        <dbReference type="ARBA" id="ARBA00004123"/>
    </source>
</evidence>
<dbReference type="GO" id="GO:0000122">
    <property type="term" value="P:negative regulation of transcription by RNA polymerase II"/>
    <property type="evidence" value="ECO:0007669"/>
    <property type="project" value="TreeGrafter"/>
</dbReference>
<keyword evidence="4" id="KW-0175">Coiled coil</keyword>
<accession>A0AAJ6QW58</accession>
<evidence type="ECO:0000313" key="6">
    <source>
        <dbReference type="Proteomes" id="UP000694867"/>
    </source>
</evidence>
<proteinExistence type="inferred from homology"/>
<dbReference type="GO" id="GO:0003682">
    <property type="term" value="F:chromatin binding"/>
    <property type="evidence" value="ECO:0007669"/>
    <property type="project" value="TreeGrafter"/>
</dbReference>
<comment type="subcellular location">
    <subcellularLocation>
        <location evidence="1">Nucleus</location>
    </subcellularLocation>
</comment>
<dbReference type="PANTHER" id="PTHR15111">
    <property type="entry name" value="RNA POLYMERASE II SUBUNIT 5-MEDIATING PROTEIN NNX3"/>
    <property type="match status" value="1"/>
</dbReference>
<feature type="region of interest" description="Disordered" evidence="5">
    <location>
        <begin position="184"/>
        <end position="307"/>
    </location>
</feature>
<dbReference type="CDD" id="cd23159">
    <property type="entry name" value="Prefoldin_URI1"/>
    <property type="match status" value="1"/>
</dbReference>
<dbReference type="GeneID" id="100897268"/>
<feature type="compositionally biased region" description="Basic and acidic residues" evidence="5">
    <location>
        <begin position="184"/>
        <end position="211"/>
    </location>
</feature>
<dbReference type="GO" id="GO:0003714">
    <property type="term" value="F:transcription corepressor activity"/>
    <property type="evidence" value="ECO:0007669"/>
    <property type="project" value="TreeGrafter"/>
</dbReference>
<evidence type="ECO:0000256" key="5">
    <source>
        <dbReference type="SAM" id="MobiDB-lite"/>
    </source>
</evidence>
<feature type="compositionally biased region" description="Basic and acidic residues" evidence="5">
    <location>
        <begin position="243"/>
        <end position="256"/>
    </location>
</feature>
<dbReference type="Gene3D" id="1.10.287.370">
    <property type="match status" value="1"/>
</dbReference>
<evidence type="ECO:0000256" key="2">
    <source>
        <dbReference type="ARBA" id="ARBA00023242"/>
    </source>
</evidence>
<dbReference type="SUPFAM" id="SSF46579">
    <property type="entry name" value="Prefoldin"/>
    <property type="match status" value="1"/>
</dbReference>
<comment type="similarity">
    <text evidence="3">Belongs to the RNA polymerase II subunit 5-mediating protein family.</text>
</comment>
<dbReference type="InterPro" id="IPR004127">
    <property type="entry name" value="Prefoldin_subunit_alpha"/>
</dbReference>
<dbReference type="KEGG" id="goe:100897268"/>
<dbReference type="Pfam" id="PF02996">
    <property type="entry name" value="Prefoldin"/>
    <property type="match status" value="1"/>
</dbReference>
<name>A0AAJ6QW58_9ACAR</name>
<dbReference type="RefSeq" id="XP_003745849.1">
    <property type="nucleotide sequence ID" value="XM_003745801.1"/>
</dbReference>
<dbReference type="PANTHER" id="PTHR15111:SF0">
    <property type="entry name" value="UNCONVENTIONAL PREFOLDIN RPB5 INTERACTOR 1"/>
    <property type="match status" value="1"/>
</dbReference>
<dbReference type="GO" id="GO:0005634">
    <property type="term" value="C:nucleus"/>
    <property type="evidence" value="ECO:0007669"/>
    <property type="project" value="UniProtKB-SubCell"/>
</dbReference>
<feature type="compositionally biased region" description="Acidic residues" evidence="5">
    <location>
        <begin position="257"/>
        <end position="272"/>
    </location>
</feature>
<dbReference type="AlphaFoldDB" id="A0AAJ6QW58"/>
<gene>
    <name evidence="7" type="primary">LOC100897268</name>
</gene>
<protein>
    <submittedName>
        <fullName evidence="7">Unconventional prefoldin RPB5 interactor</fullName>
    </submittedName>
</protein>
<reference evidence="7" key="1">
    <citation type="submission" date="2025-08" db="UniProtKB">
        <authorList>
            <consortium name="RefSeq"/>
        </authorList>
    </citation>
    <scope>IDENTIFICATION</scope>
</reference>
<dbReference type="Proteomes" id="UP000694867">
    <property type="component" value="Unplaced"/>
</dbReference>
<organism evidence="6 7">
    <name type="scientific">Galendromus occidentalis</name>
    <name type="common">western predatory mite</name>
    <dbReference type="NCBI Taxonomy" id="34638"/>
    <lineage>
        <taxon>Eukaryota</taxon>
        <taxon>Metazoa</taxon>
        <taxon>Ecdysozoa</taxon>
        <taxon>Arthropoda</taxon>
        <taxon>Chelicerata</taxon>
        <taxon>Arachnida</taxon>
        <taxon>Acari</taxon>
        <taxon>Parasitiformes</taxon>
        <taxon>Mesostigmata</taxon>
        <taxon>Gamasina</taxon>
        <taxon>Phytoseioidea</taxon>
        <taxon>Phytoseiidae</taxon>
        <taxon>Typhlodrominae</taxon>
        <taxon>Galendromus</taxon>
    </lineage>
</organism>
<feature type="coiled-coil region" evidence="4">
    <location>
        <begin position="15"/>
        <end position="42"/>
    </location>
</feature>